<protein>
    <submittedName>
        <fullName evidence="1">Uncharacterized protein</fullName>
    </submittedName>
</protein>
<reference evidence="1" key="2">
    <citation type="journal article" date="2023" name="Science">
        <title>Genomic signatures of disease resistance in endangered staghorn corals.</title>
        <authorList>
            <person name="Vollmer S.V."/>
            <person name="Selwyn J.D."/>
            <person name="Despard B.A."/>
            <person name="Roesel C.L."/>
        </authorList>
    </citation>
    <scope>NUCLEOTIDE SEQUENCE</scope>
    <source>
        <strain evidence="1">K2</strain>
    </source>
</reference>
<keyword evidence="2" id="KW-1185">Reference proteome</keyword>
<organism evidence="1 2">
    <name type="scientific">Acropora cervicornis</name>
    <name type="common">Staghorn coral</name>
    <dbReference type="NCBI Taxonomy" id="6130"/>
    <lineage>
        <taxon>Eukaryota</taxon>
        <taxon>Metazoa</taxon>
        <taxon>Cnidaria</taxon>
        <taxon>Anthozoa</taxon>
        <taxon>Hexacorallia</taxon>
        <taxon>Scleractinia</taxon>
        <taxon>Astrocoeniina</taxon>
        <taxon>Acroporidae</taxon>
        <taxon>Acropora</taxon>
    </lineage>
</organism>
<comment type="caution">
    <text evidence="1">The sequence shown here is derived from an EMBL/GenBank/DDBJ whole genome shotgun (WGS) entry which is preliminary data.</text>
</comment>
<gene>
    <name evidence="1" type="ORF">P5673_033257</name>
</gene>
<sequence>MVNDLVNTWSKRAKYVDDLTILEIIPRNSPSYLNCIVDDIQCFSHCNNMRLNPAKCKAMTIDFLDYNSCTWRPICTGGVTWDDPLPWRDERHVRVSVATDASKFAWRGSLISPVSADTSDYWTNKEQSLNIATKEATALERVLLAFQNQLRNSRLDALVDNQAVVQAWNNQSGKSGPLNKALKRLFFTTVDLNVSSHLSYISTNDNPADSHSRRLSTMDRKLCPALWKVVEQQFGGPTGHTCDLMA</sequence>
<dbReference type="AlphaFoldDB" id="A0AAD9PQ67"/>
<name>A0AAD9PQ67_ACRCE</name>
<reference evidence="1" key="1">
    <citation type="journal article" date="2023" name="G3 (Bethesda)">
        <title>Whole genome assembly and annotation of the endangered Caribbean coral Acropora cervicornis.</title>
        <authorList>
            <person name="Selwyn J.D."/>
            <person name="Vollmer S.V."/>
        </authorList>
    </citation>
    <scope>NUCLEOTIDE SEQUENCE</scope>
    <source>
        <strain evidence="1">K2</strain>
    </source>
</reference>
<dbReference type="EMBL" id="JARQWQ010000230">
    <property type="protein sequence ID" value="KAK2546997.1"/>
    <property type="molecule type" value="Genomic_DNA"/>
</dbReference>
<evidence type="ECO:0000313" key="2">
    <source>
        <dbReference type="Proteomes" id="UP001249851"/>
    </source>
</evidence>
<proteinExistence type="predicted"/>
<evidence type="ECO:0000313" key="1">
    <source>
        <dbReference type="EMBL" id="KAK2546997.1"/>
    </source>
</evidence>
<dbReference type="Proteomes" id="UP001249851">
    <property type="component" value="Unassembled WGS sequence"/>
</dbReference>
<accession>A0AAD9PQ67</accession>